<evidence type="ECO:0000256" key="2">
    <source>
        <dbReference type="ARBA" id="ARBA00012417"/>
    </source>
</evidence>
<dbReference type="GO" id="GO:0005524">
    <property type="term" value="F:ATP binding"/>
    <property type="evidence" value="ECO:0007669"/>
    <property type="project" value="UniProtKB-KW"/>
</dbReference>
<dbReference type="AlphaFoldDB" id="A0A2N6SMF6"/>
<comment type="catalytic activity">
    <reaction evidence="8">
        <text>DNA(n) + a 2'-deoxyribonucleoside 5'-triphosphate = DNA(n+1) + diphosphate</text>
        <dbReference type="Rhea" id="RHEA:22508"/>
        <dbReference type="Rhea" id="RHEA-COMP:17339"/>
        <dbReference type="Rhea" id="RHEA-COMP:17340"/>
        <dbReference type="ChEBI" id="CHEBI:33019"/>
        <dbReference type="ChEBI" id="CHEBI:61560"/>
        <dbReference type="ChEBI" id="CHEBI:173112"/>
        <dbReference type="EC" id="2.7.7.7"/>
    </reaction>
</comment>
<dbReference type="EC" id="2.7.7.7" evidence="2"/>
<dbReference type="SMART" id="SM00382">
    <property type="entry name" value="AAA"/>
    <property type="match status" value="1"/>
</dbReference>
<dbReference type="Gene3D" id="3.40.50.300">
    <property type="entry name" value="P-loop containing nucleotide triphosphate hydrolases"/>
    <property type="match status" value="1"/>
</dbReference>
<keyword evidence="7" id="KW-0808">Transferase</keyword>
<dbReference type="InterPro" id="IPR027417">
    <property type="entry name" value="P-loop_NTPase"/>
</dbReference>
<dbReference type="GO" id="GO:0009360">
    <property type="term" value="C:DNA polymerase III complex"/>
    <property type="evidence" value="ECO:0007669"/>
    <property type="project" value="InterPro"/>
</dbReference>
<dbReference type="InterPro" id="IPR008921">
    <property type="entry name" value="DNA_pol3_clamp-load_cplx_C"/>
</dbReference>
<evidence type="ECO:0000256" key="7">
    <source>
        <dbReference type="ARBA" id="ARBA00022932"/>
    </source>
</evidence>
<keyword evidence="12" id="KW-1185">Reference proteome</keyword>
<dbReference type="FunFam" id="1.10.8.60:FF:000013">
    <property type="entry name" value="DNA polymerase III subunit gamma/tau"/>
    <property type="match status" value="1"/>
</dbReference>
<feature type="domain" description="AAA+ ATPase" evidence="10">
    <location>
        <begin position="37"/>
        <end position="179"/>
    </location>
</feature>
<dbReference type="Proteomes" id="UP000235682">
    <property type="component" value="Unassembled WGS sequence"/>
</dbReference>
<dbReference type="Pfam" id="PF22608">
    <property type="entry name" value="DNAX_ATPase_lid"/>
    <property type="match status" value="1"/>
</dbReference>
<evidence type="ECO:0000313" key="12">
    <source>
        <dbReference type="Proteomes" id="UP000235682"/>
    </source>
</evidence>
<dbReference type="GO" id="GO:0003677">
    <property type="term" value="F:DNA binding"/>
    <property type="evidence" value="ECO:0007669"/>
    <property type="project" value="InterPro"/>
</dbReference>
<dbReference type="PANTHER" id="PTHR11669">
    <property type="entry name" value="REPLICATION FACTOR C / DNA POLYMERASE III GAMMA-TAU SUBUNIT"/>
    <property type="match status" value="1"/>
</dbReference>
<evidence type="ECO:0000256" key="5">
    <source>
        <dbReference type="ARBA" id="ARBA00022833"/>
    </source>
</evidence>
<evidence type="ECO:0000256" key="4">
    <source>
        <dbReference type="ARBA" id="ARBA00022741"/>
    </source>
</evidence>
<dbReference type="Pfam" id="PF13177">
    <property type="entry name" value="DNA_pol3_delta2"/>
    <property type="match status" value="1"/>
</dbReference>
<dbReference type="GO" id="GO:0003887">
    <property type="term" value="F:DNA-directed DNA polymerase activity"/>
    <property type="evidence" value="ECO:0007669"/>
    <property type="project" value="UniProtKB-KW"/>
</dbReference>
<evidence type="ECO:0000256" key="8">
    <source>
        <dbReference type="ARBA" id="ARBA00049244"/>
    </source>
</evidence>
<evidence type="ECO:0000256" key="6">
    <source>
        <dbReference type="ARBA" id="ARBA00022840"/>
    </source>
</evidence>
<keyword evidence="7" id="KW-0548">Nucleotidyltransferase</keyword>
<keyword evidence="7" id="KW-0239">DNA-directed DNA polymerase</keyword>
<feature type="compositionally biased region" description="Polar residues" evidence="9">
    <location>
        <begin position="582"/>
        <end position="595"/>
    </location>
</feature>
<comment type="similarity">
    <text evidence="1">Belongs to the DnaX/STICHEL family.</text>
</comment>
<dbReference type="FunFam" id="3.40.50.300:FF:000014">
    <property type="entry name" value="DNA polymerase III subunit gamma/tau"/>
    <property type="match status" value="1"/>
</dbReference>
<sequence>MSYQALYRVWRPQTFDELIGQNVISQTLKNAVKYEQLGHAYLFTGPRGTGKTSAAKILAKAVNCPHSTDGNPCNECEICQNITEGRLSDVIEIDAASNNGVEEIRDLRDKVRYAPTQAKYKVYIIDEVHMLTTGAFNALLKTLEEPPGQVIFILATTEPHKIPDTIISRTQRFDFQRIQDQDIIERMQYILDADGVRYDEEALEIIARAAQGGMRDSLSLLDQALSYSRELVTVEAALEVSGSLDQQVLVEYIRHLYDGQTEDALQTFQRQVQKGKQGSRFVEELILFARDILLTTHTSKNYTLLSKDELKPLSGIEVSFYYDLIDQLNEAIVQMRLSNQPDLYVEVLTVRLAHRLYTNETSSGQVAEDASLITELRQQIEGLQHQLNQVNRNVPSSAQPTAERPTIQPINETTSLKEEPKASVQDNSTTEKKLVAPVRRTATMKPYELNVEEVFDVLNNAQAKHKKQLEHYWTQIISQLSPKLRRYFDKNTPPVAAGPGQVLISFQRENYASFIQHNEELKDLLVQSLSQIMNEAVKVYVIVEEDWRHIYKTYVEHFKKSGNKRPVAVPGSLLEDYPAPTKQDTLEVTNPQSADSEQEEAPEVERDENIQSLDASIPPEHSAEEDELITKAIDLFGEDNVNIIR</sequence>
<protein>
    <recommendedName>
        <fullName evidence="2">DNA-directed DNA polymerase</fullName>
        <ecNumber evidence="2">2.7.7.7</ecNumber>
    </recommendedName>
</protein>
<organism evidence="11 12">
    <name type="scientific">Dolosicoccus paucivorans</name>
    <dbReference type="NCBI Taxonomy" id="84521"/>
    <lineage>
        <taxon>Bacteria</taxon>
        <taxon>Bacillati</taxon>
        <taxon>Bacillota</taxon>
        <taxon>Bacilli</taxon>
        <taxon>Lactobacillales</taxon>
        <taxon>Aerococcaceae</taxon>
        <taxon>Dolosicoccus</taxon>
    </lineage>
</organism>
<dbReference type="CDD" id="cd00009">
    <property type="entry name" value="AAA"/>
    <property type="match status" value="1"/>
</dbReference>
<dbReference type="InterPro" id="IPR012763">
    <property type="entry name" value="DNA_pol_III_sug/sutau_N"/>
</dbReference>
<accession>A0A2N6SMF6</accession>
<dbReference type="NCBIfam" id="TIGR02397">
    <property type="entry name" value="dnaX_nterm"/>
    <property type="match status" value="1"/>
</dbReference>
<dbReference type="InterPro" id="IPR001270">
    <property type="entry name" value="ClpA/B"/>
</dbReference>
<keyword evidence="5" id="KW-0862">Zinc</keyword>
<dbReference type="Gene3D" id="1.20.272.10">
    <property type="match status" value="1"/>
</dbReference>
<dbReference type="Gene3D" id="1.10.8.60">
    <property type="match status" value="1"/>
</dbReference>
<evidence type="ECO:0000259" key="10">
    <source>
        <dbReference type="SMART" id="SM00382"/>
    </source>
</evidence>
<dbReference type="InterPro" id="IPR050238">
    <property type="entry name" value="DNA_Rep/Repair_Clamp_Loader"/>
</dbReference>
<dbReference type="NCBIfam" id="NF004046">
    <property type="entry name" value="PRK05563.1"/>
    <property type="match status" value="1"/>
</dbReference>
<keyword evidence="6" id="KW-0067">ATP-binding</keyword>
<evidence type="ECO:0000256" key="9">
    <source>
        <dbReference type="SAM" id="MobiDB-lite"/>
    </source>
</evidence>
<dbReference type="PANTHER" id="PTHR11669:SF0">
    <property type="entry name" value="PROTEIN STICHEL-LIKE 2"/>
    <property type="match status" value="1"/>
</dbReference>
<evidence type="ECO:0000256" key="1">
    <source>
        <dbReference type="ARBA" id="ARBA00006360"/>
    </source>
</evidence>
<comment type="caution">
    <text evidence="11">The sequence shown here is derived from an EMBL/GenBank/DDBJ whole genome shotgun (WGS) entry which is preliminary data.</text>
</comment>
<evidence type="ECO:0000256" key="3">
    <source>
        <dbReference type="ARBA" id="ARBA00022723"/>
    </source>
</evidence>
<dbReference type="RefSeq" id="WP_102227902.1">
    <property type="nucleotide sequence ID" value="NZ_PNFY01000024.1"/>
</dbReference>
<reference evidence="11 12" key="1">
    <citation type="submission" date="2017-09" db="EMBL/GenBank/DDBJ databases">
        <title>Bacterial strain isolated from the female urinary microbiota.</title>
        <authorList>
            <person name="Thomas-White K."/>
            <person name="Kumar N."/>
            <person name="Forster S."/>
            <person name="Putonti C."/>
            <person name="Lawley T."/>
            <person name="Wolfe A.J."/>
        </authorList>
    </citation>
    <scope>NUCLEOTIDE SEQUENCE [LARGE SCALE GENOMIC DNA]</scope>
    <source>
        <strain evidence="11 12">UMB0852</strain>
    </source>
</reference>
<keyword evidence="4" id="KW-0547">Nucleotide-binding</keyword>
<gene>
    <name evidence="11" type="ORF">CJ205_05215</name>
</gene>
<dbReference type="GO" id="GO:0006261">
    <property type="term" value="P:DNA-templated DNA replication"/>
    <property type="evidence" value="ECO:0007669"/>
    <property type="project" value="TreeGrafter"/>
</dbReference>
<dbReference type="STRING" id="84521.SAMN04487994_101416"/>
<keyword evidence="3" id="KW-0479">Metal-binding</keyword>
<dbReference type="EMBL" id="PNHE01000019">
    <property type="protein sequence ID" value="PMC58254.1"/>
    <property type="molecule type" value="Genomic_DNA"/>
</dbReference>
<dbReference type="PRINTS" id="PR00300">
    <property type="entry name" value="CLPPROTEASEA"/>
</dbReference>
<dbReference type="SUPFAM" id="SSF48019">
    <property type="entry name" value="post-AAA+ oligomerization domain-like"/>
    <property type="match status" value="1"/>
</dbReference>
<feature type="region of interest" description="Disordered" evidence="9">
    <location>
        <begin position="393"/>
        <end position="432"/>
    </location>
</feature>
<name>A0A2N6SMF6_9LACT</name>
<proteinExistence type="inferred from homology"/>
<dbReference type="SUPFAM" id="SSF52540">
    <property type="entry name" value="P-loop containing nucleoside triphosphate hydrolases"/>
    <property type="match status" value="1"/>
</dbReference>
<feature type="region of interest" description="Disordered" evidence="9">
    <location>
        <begin position="563"/>
        <end position="624"/>
    </location>
</feature>
<dbReference type="InterPro" id="IPR003593">
    <property type="entry name" value="AAA+_ATPase"/>
</dbReference>
<dbReference type="CDD" id="cd18137">
    <property type="entry name" value="HLD_clamp_pol_III_gamma_tau"/>
    <property type="match status" value="1"/>
</dbReference>
<dbReference type="GO" id="GO:0046872">
    <property type="term" value="F:metal ion binding"/>
    <property type="evidence" value="ECO:0007669"/>
    <property type="project" value="UniProtKB-KW"/>
</dbReference>
<dbReference type="InterPro" id="IPR045085">
    <property type="entry name" value="HLD_clamp_pol_III_gamma_tau"/>
</dbReference>
<evidence type="ECO:0000313" key="11">
    <source>
        <dbReference type="EMBL" id="PMC58254.1"/>
    </source>
</evidence>
<dbReference type="OrthoDB" id="9810148at2"/>